<proteinExistence type="predicted"/>
<dbReference type="PATRIC" id="fig|742733.3.peg.948"/>
<gene>
    <name evidence="1" type="ORF">HMPREF9469_00933</name>
</gene>
<dbReference type="EMBL" id="ADLJ01000007">
    <property type="protein sequence ID" value="EHF00019.1"/>
    <property type="molecule type" value="Genomic_DNA"/>
</dbReference>
<accession>G5HER0</accession>
<name>G5HER0_9FIRM</name>
<protein>
    <submittedName>
        <fullName evidence="1">Uncharacterized protein</fullName>
    </submittedName>
</protein>
<organism evidence="1 2">
    <name type="scientific">[Clostridium] citroniae WAL-17108</name>
    <dbReference type="NCBI Taxonomy" id="742733"/>
    <lineage>
        <taxon>Bacteria</taxon>
        <taxon>Bacillati</taxon>
        <taxon>Bacillota</taxon>
        <taxon>Clostridia</taxon>
        <taxon>Lachnospirales</taxon>
        <taxon>Lachnospiraceae</taxon>
        <taxon>Enterocloster</taxon>
    </lineage>
</organism>
<dbReference type="AlphaFoldDB" id="G5HER0"/>
<comment type="caution">
    <text evidence="1">The sequence shown here is derived from an EMBL/GenBank/DDBJ whole genome shotgun (WGS) entry which is preliminary data.</text>
</comment>
<reference evidence="1 2" key="1">
    <citation type="submission" date="2011-08" db="EMBL/GenBank/DDBJ databases">
        <title>The Genome Sequence of Clostridium citroniae WAL-17108.</title>
        <authorList>
            <consortium name="The Broad Institute Genome Sequencing Platform"/>
            <person name="Earl A."/>
            <person name="Ward D."/>
            <person name="Feldgarden M."/>
            <person name="Gevers D."/>
            <person name="Finegold S.M."/>
            <person name="Summanen P.H."/>
            <person name="Molitoris D.R."/>
            <person name="Vaisanen M.L."/>
            <person name="Daigneault M."/>
            <person name="Allen-Vercoe E."/>
            <person name="Young S.K."/>
            <person name="Zeng Q."/>
            <person name="Gargeya S."/>
            <person name="Fitzgerald M."/>
            <person name="Haas B."/>
            <person name="Abouelleil A."/>
            <person name="Alvarado L."/>
            <person name="Arachchi H.M."/>
            <person name="Berlin A."/>
            <person name="Brown A."/>
            <person name="Chapman S.B."/>
            <person name="Chen Z."/>
            <person name="Dunbar C."/>
            <person name="Freedman E."/>
            <person name="Gearin G."/>
            <person name="Gellesch M."/>
            <person name="Goldberg J."/>
            <person name="Griggs A."/>
            <person name="Gujja S."/>
            <person name="Heiman D."/>
            <person name="Howarth C."/>
            <person name="Larson L."/>
            <person name="Lui A."/>
            <person name="MacDonald P.J.P."/>
            <person name="Montmayeur A."/>
            <person name="Murphy C."/>
            <person name="Neiman D."/>
            <person name="Pearson M."/>
            <person name="Priest M."/>
            <person name="Roberts A."/>
            <person name="Saif S."/>
            <person name="Shea T."/>
            <person name="Shenoy N."/>
            <person name="Sisk P."/>
            <person name="Stolte C."/>
            <person name="Sykes S."/>
            <person name="Wortman J."/>
            <person name="Nusbaum C."/>
            <person name="Birren B."/>
        </authorList>
    </citation>
    <scope>NUCLEOTIDE SEQUENCE [LARGE SCALE GENOMIC DNA]</scope>
    <source>
        <strain evidence="1 2">WAL-17108</strain>
    </source>
</reference>
<sequence>MRFIDEINGITNPELHISSIRREIKRLRRDKDIIRSRPKVQRLYEELDHYQFKKDYVCVVIDNEKDYYHIYKRGFKINGTTFRRLLGTTGGIKTNTIVFVNELLLPELMTRINNGRDPRKEFSPAKLEAYIALTCSSSTPVSMPRGIVVVHDCITHFKDDVIELDDTGVDQPKMRFLKNHEIELNNSDGYGLGMPSLMEQWGIDIGEDFILPACVIRNSFCKGAVVCVDFQQFASDHGLTTIQDIWGNTHSIFEVALILTESMLKLWDSYSSIDDYLENCKKNHYTFAITKSSESELENMRTMNYQFLQSYDFTDEEIDELIAPTVNEIQDILSGDYRKTILYVKGIGLNDDNVQHLDTSFATALMIDKEMQKDPFVQDQIRGMIRKRIDNAKVGVLNVPANYSIICGDPYSLCQSMFGLEVTGLLQKGQIYSKYWIDHGINRIASFRAPMTSHNNIRLLDVVHNSEMDEFYRYITTPTIFNSWDTCAQAMNGFDFDGDCVINTSLPLIVNNTHQLPAICCVQRKAPKCVPTSDDLMASNIKSFGNAVGPITNKITSMYDVKARFSPGSREYNIMDYRIKCGQLYQQNAIDKSKGIEARPMPAKWYNWISNKVTRTQPSREKKYNVLNRYLLADKKPYFMKYIYPSSKAEYEKYLKSNSDKCILRFSLTLDELISKPTHTAEEEQFLKAYYIGLPLGMAPCTLNRICWKIESIFDKYYLPLKDNFDYSILKSDVEYTPYMFGKIKRIYDEYVSELREYSKVCAKERIKDYDSKTLKFTLQENFRRHCVEACPNADMLCNIILDICYTKNGSKRFAWDMCGETIIQNLLKRNNYKITYPTYDQNGDIEFGGNTYRMTTTDIKVAIDIEDTIH</sequence>
<dbReference type="Proteomes" id="UP000003763">
    <property type="component" value="Unassembled WGS sequence"/>
</dbReference>
<dbReference type="HOGENOM" id="CLU_014299_0_0_9"/>
<evidence type="ECO:0000313" key="1">
    <source>
        <dbReference type="EMBL" id="EHF00019.1"/>
    </source>
</evidence>
<evidence type="ECO:0000313" key="2">
    <source>
        <dbReference type="Proteomes" id="UP000003763"/>
    </source>
</evidence>
<dbReference type="eggNOG" id="ENOG5032RIU">
    <property type="taxonomic scope" value="Bacteria"/>
</dbReference>